<gene>
    <name evidence="1" type="ORF">PanWU01x14_270630</name>
</gene>
<dbReference type="EMBL" id="JXTB01000362">
    <property type="protein sequence ID" value="PON43854.1"/>
    <property type="molecule type" value="Genomic_DNA"/>
</dbReference>
<reference evidence="2" key="1">
    <citation type="submission" date="2016-06" db="EMBL/GenBank/DDBJ databases">
        <title>Parallel loss of symbiosis genes in relatives of nitrogen-fixing non-legume Parasponia.</title>
        <authorList>
            <person name="Van Velzen R."/>
            <person name="Holmer R."/>
            <person name="Bu F."/>
            <person name="Rutten L."/>
            <person name="Van Zeijl A."/>
            <person name="Liu W."/>
            <person name="Santuari L."/>
            <person name="Cao Q."/>
            <person name="Sharma T."/>
            <person name="Shen D."/>
            <person name="Roswanjaya Y."/>
            <person name="Wardhani T."/>
            <person name="Kalhor M.S."/>
            <person name="Jansen J."/>
            <person name="Van den Hoogen J."/>
            <person name="Gungor B."/>
            <person name="Hartog M."/>
            <person name="Hontelez J."/>
            <person name="Verver J."/>
            <person name="Yang W.-C."/>
            <person name="Schijlen E."/>
            <person name="Repin R."/>
            <person name="Schilthuizen M."/>
            <person name="Schranz E."/>
            <person name="Heidstra R."/>
            <person name="Miyata K."/>
            <person name="Fedorova E."/>
            <person name="Kohlen W."/>
            <person name="Bisseling T."/>
            <person name="Smit S."/>
            <person name="Geurts R."/>
        </authorList>
    </citation>
    <scope>NUCLEOTIDE SEQUENCE [LARGE SCALE GENOMIC DNA]</scope>
    <source>
        <strain evidence="2">cv. WU1-14</strain>
    </source>
</reference>
<dbReference type="Proteomes" id="UP000237105">
    <property type="component" value="Unassembled WGS sequence"/>
</dbReference>
<accession>A0A2P5B4Y4</accession>
<keyword evidence="2" id="KW-1185">Reference proteome</keyword>
<proteinExistence type="predicted"/>
<protein>
    <submittedName>
        <fullName evidence="1">Uncharacterized protein</fullName>
    </submittedName>
</protein>
<dbReference type="OrthoDB" id="10426022at2759"/>
<organism evidence="1 2">
    <name type="scientific">Parasponia andersonii</name>
    <name type="common">Sponia andersonii</name>
    <dbReference type="NCBI Taxonomy" id="3476"/>
    <lineage>
        <taxon>Eukaryota</taxon>
        <taxon>Viridiplantae</taxon>
        <taxon>Streptophyta</taxon>
        <taxon>Embryophyta</taxon>
        <taxon>Tracheophyta</taxon>
        <taxon>Spermatophyta</taxon>
        <taxon>Magnoliopsida</taxon>
        <taxon>eudicotyledons</taxon>
        <taxon>Gunneridae</taxon>
        <taxon>Pentapetalae</taxon>
        <taxon>rosids</taxon>
        <taxon>fabids</taxon>
        <taxon>Rosales</taxon>
        <taxon>Cannabaceae</taxon>
        <taxon>Parasponia</taxon>
    </lineage>
</organism>
<dbReference type="AlphaFoldDB" id="A0A2P5B4Y4"/>
<comment type="caution">
    <text evidence="1">The sequence shown here is derived from an EMBL/GenBank/DDBJ whole genome shotgun (WGS) entry which is preliminary data.</text>
</comment>
<evidence type="ECO:0000313" key="2">
    <source>
        <dbReference type="Proteomes" id="UP000237105"/>
    </source>
</evidence>
<name>A0A2P5B4Y4_PARAD</name>
<sequence>MHLRRQKVSWEPLKMESSSGVVRKKVVLVDIFIGLIEGRHTPGHGFQRRVPLLSATSREADDDAPQTKHDSVDVQGEKDEAVVWLLVMGDWIW</sequence>
<evidence type="ECO:0000313" key="1">
    <source>
        <dbReference type="EMBL" id="PON43854.1"/>
    </source>
</evidence>